<dbReference type="PANTHER" id="PTHR47089:SF1">
    <property type="entry name" value="GUANOSINE ABC TRANSPORTER PERMEASE PROTEIN NUPP"/>
    <property type="match status" value="1"/>
</dbReference>
<comment type="caution">
    <text evidence="7">The sequence shown here is derived from an EMBL/GenBank/DDBJ whole genome shotgun (WGS) entry which is preliminary data.</text>
</comment>
<dbReference type="CDD" id="cd06580">
    <property type="entry name" value="TM_PBP1_transp_TpRbsC_like"/>
    <property type="match status" value="1"/>
</dbReference>
<gene>
    <name evidence="7" type="ORF">HNR75_000485</name>
</gene>
<accession>A0A841GM87</accession>
<dbReference type="InterPro" id="IPR001851">
    <property type="entry name" value="ABC_transp_permease"/>
</dbReference>
<reference evidence="7 8" key="1">
    <citation type="submission" date="2020-08" db="EMBL/GenBank/DDBJ databases">
        <title>Genomic Encyclopedia of Type Strains, Phase IV (KMG-IV): sequencing the most valuable type-strain genomes for metagenomic binning, comparative biology and taxonomic classification.</title>
        <authorList>
            <person name="Goeker M."/>
        </authorList>
    </citation>
    <scope>NUCLEOTIDE SEQUENCE [LARGE SCALE GENOMIC DNA]</scope>
    <source>
        <strain evidence="7 8">DSM 22975</strain>
    </source>
</reference>
<sequence length="356" mass="38636">MWQFQPRTFIPWYLQLVSPLIAVCLTILLGMGLFSFLGKDPFHAMHVFFISPLSDGYNIGELLVKTAPMLLCAIGLALCYQANLWNIGAEGQLLLGAVVGSAVSLQFADSSMSVWLAMIAGILAGMAWSGIAIALRQWFNSNIILTTIMLNYIALYTLQWAVHGPLKDPEGMGFPESALFADTQLLPILIENTRVHLGVLFALLAAILSWVLLRFSWLGFQIRVLGHDESSAHYAGFSIRRLRWGIMLFSGALAGLAGASEVSGPIGQLIPAVSPGYGYAAIIVAWLGRLHPLGMCVSGLFLGLIYMGGDMAQIELGVPTAITGLFQGSLLFLLLASDFLLRYRLVKVKSKETQNG</sequence>
<feature type="transmembrane region" description="Helical" evidence="6">
    <location>
        <begin position="242"/>
        <end position="260"/>
    </location>
</feature>
<feature type="transmembrane region" description="Helical" evidence="6">
    <location>
        <begin position="266"/>
        <end position="286"/>
    </location>
</feature>
<dbReference type="Pfam" id="PF02653">
    <property type="entry name" value="BPD_transp_2"/>
    <property type="match status" value="1"/>
</dbReference>
<keyword evidence="7" id="KW-0762">Sugar transport</keyword>
<dbReference type="GO" id="GO:0022857">
    <property type="term" value="F:transmembrane transporter activity"/>
    <property type="evidence" value="ECO:0007669"/>
    <property type="project" value="InterPro"/>
</dbReference>
<evidence type="ECO:0000313" key="8">
    <source>
        <dbReference type="Proteomes" id="UP000585721"/>
    </source>
</evidence>
<keyword evidence="3 6" id="KW-0812">Transmembrane</keyword>
<keyword evidence="5 6" id="KW-0472">Membrane</keyword>
<evidence type="ECO:0000256" key="2">
    <source>
        <dbReference type="ARBA" id="ARBA00022475"/>
    </source>
</evidence>
<protein>
    <submittedName>
        <fullName evidence="7">Simple sugar transport system permease protein</fullName>
    </submittedName>
</protein>
<dbReference type="EMBL" id="JACHGR010000002">
    <property type="protein sequence ID" value="MBB6054613.1"/>
    <property type="molecule type" value="Genomic_DNA"/>
</dbReference>
<dbReference type="AlphaFoldDB" id="A0A841GM87"/>
<feature type="transmembrane region" description="Helical" evidence="6">
    <location>
        <begin position="195"/>
        <end position="213"/>
    </location>
</feature>
<evidence type="ECO:0000256" key="4">
    <source>
        <dbReference type="ARBA" id="ARBA00022989"/>
    </source>
</evidence>
<comment type="subcellular location">
    <subcellularLocation>
        <location evidence="1">Cell inner membrane</location>
        <topology evidence="1">Multi-pass membrane protein</topology>
    </subcellularLocation>
</comment>
<keyword evidence="7" id="KW-0813">Transport</keyword>
<evidence type="ECO:0000313" key="7">
    <source>
        <dbReference type="EMBL" id="MBB6054613.1"/>
    </source>
</evidence>
<feature type="transmembrane region" description="Helical" evidence="6">
    <location>
        <begin position="57"/>
        <end position="80"/>
    </location>
</feature>
<feature type="transmembrane region" description="Helical" evidence="6">
    <location>
        <begin position="293"/>
        <end position="309"/>
    </location>
</feature>
<dbReference type="GO" id="GO:0005886">
    <property type="term" value="C:plasma membrane"/>
    <property type="evidence" value="ECO:0007669"/>
    <property type="project" value="UniProtKB-SubCell"/>
</dbReference>
<proteinExistence type="predicted"/>
<dbReference type="PANTHER" id="PTHR47089">
    <property type="entry name" value="ABC TRANSPORTER, PERMEASE PROTEIN"/>
    <property type="match status" value="1"/>
</dbReference>
<evidence type="ECO:0000256" key="6">
    <source>
        <dbReference type="SAM" id="Phobius"/>
    </source>
</evidence>
<dbReference type="Proteomes" id="UP000585721">
    <property type="component" value="Unassembled WGS sequence"/>
</dbReference>
<keyword evidence="4 6" id="KW-1133">Transmembrane helix</keyword>
<organism evidence="7 8">
    <name type="scientific">Tolumonas osonensis</name>
    <dbReference type="NCBI Taxonomy" id="675874"/>
    <lineage>
        <taxon>Bacteria</taxon>
        <taxon>Pseudomonadati</taxon>
        <taxon>Pseudomonadota</taxon>
        <taxon>Gammaproteobacteria</taxon>
        <taxon>Aeromonadales</taxon>
        <taxon>Aeromonadaceae</taxon>
        <taxon>Tolumonas</taxon>
    </lineage>
</organism>
<feature type="transmembrane region" description="Helical" evidence="6">
    <location>
        <begin position="321"/>
        <end position="341"/>
    </location>
</feature>
<dbReference type="RefSeq" id="WP_188025434.1">
    <property type="nucleotide sequence ID" value="NZ_JACHGR010000002.1"/>
</dbReference>
<keyword evidence="8" id="KW-1185">Reference proteome</keyword>
<evidence type="ECO:0000256" key="5">
    <source>
        <dbReference type="ARBA" id="ARBA00023136"/>
    </source>
</evidence>
<feature type="transmembrane region" description="Helical" evidence="6">
    <location>
        <begin position="12"/>
        <end position="37"/>
    </location>
</feature>
<evidence type="ECO:0000256" key="3">
    <source>
        <dbReference type="ARBA" id="ARBA00022692"/>
    </source>
</evidence>
<keyword evidence="2" id="KW-1003">Cell membrane</keyword>
<feature type="transmembrane region" description="Helical" evidence="6">
    <location>
        <begin position="142"/>
        <end position="162"/>
    </location>
</feature>
<feature type="transmembrane region" description="Helical" evidence="6">
    <location>
        <begin position="114"/>
        <end position="135"/>
    </location>
</feature>
<evidence type="ECO:0000256" key="1">
    <source>
        <dbReference type="ARBA" id="ARBA00004429"/>
    </source>
</evidence>
<name>A0A841GM87_9GAMM</name>
<feature type="transmembrane region" description="Helical" evidence="6">
    <location>
        <begin position="92"/>
        <end position="108"/>
    </location>
</feature>